<dbReference type="Proteomes" id="UP000000673">
    <property type="component" value="Unassembled WGS sequence"/>
</dbReference>
<evidence type="ECO:0000313" key="13">
    <source>
        <dbReference type="EMBL" id="ETN63927.1"/>
    </source>
</evidence>
<dbReference type="PROSITE" id="PS50041">
    <property type="entry name" value="C_TYPE_LECTIN_2"/>
    <property type="match status" value="1"/>
</dbReference>
<dbReference type="SMART" id="SM00020">
    <property type="entry name" value="Tryp_SPc"/>
    <property type="match status" value="1"/>
</dbReference>
<gene>
    <name evidence="13" type="ORF">AND_004346</name>
</gene>
<dbReference type="Pfam" id="PF00059">
    <property type="entry name" value="Lectin_C"/>
    <property type="match status" value="1"/>
</dbReference>
<dbReference type="VEuPathDB" id="VectorBase:ADAR2_011803"/>
<dbReference type="InterPro" id="IPR001254">
    <property type="entry name" value="Trypsin_dom"/>
</dbReference>
<reference evidence="13" key="2">
    <citation type="submission" date="2010-05" db="EMBL/GenBank/DDBJ databases">
        <authorList>
            <person name="Almeida L.G."/>
            <person name="Nicolas M.F."/>
            <person name="Souza R.C."/>
            <person name="Vasconcelos A.T.R."/>
        </authorList>
    </citation>
    <scope>NUCLEOTIDE SEQUENCE</scope>
</reference>
<keyword evidence="5" id="KW-0378">Hydrolase</keyword>
<evidence type="ECO:0000256" key="7">
    <source>
        <dbReference type="ARBA" id="ARBA00023145"/>
    </source>
</evidence>
<dbReference type="EnsemblMetazoa" id="ADAC004346-RA">
    <property type="protein sequence ID" value="ADAC004346-PA"/>
    <property type="gene ID" value="ADAC004346"/>
</dbReference>
<dbReference type="InterPro" id="IPR016187">
    <property type="entry name" value="CTDL_fold"/>
</dbReference>
<comment type="subcellular location">
    <subcellularLocation>
        <location evidence="1">Secreted</location>
    </subcellularLocation>
</comment>
<dbReference type="PROSITE" id="PS00615">
    <property type="entry name" value="C_TYPE_LECTIN_1"/>
    <property type="match status" value="1"/>
</dbReference>
<dbReference type="PRINTS" id="PR00722">
    <property type="entry name" value="CHYMOTRYPSIN"/>
</dbReference>
<dbReference type="InterPro" id="IPR001314">
    <property type="entry name" value="Peptidase_S1A"/>
</dbReference>
<feature type="domain" description="Peptidase S1" evidence="12">
    <location>
        <begin position="36"/>
        <end position="283"/>
    </location>
</feature>
<dbReference type="FunFam" id="2.40.10.10:FF:000146">
    <property type="entry name" value="Serine protease 53"/>
    <property type="match status" value="1"/>
</dbReference>
<dbReference type="PROSITE" id="PS50240">
    <property type="entry name" value="TRYPSIN_DOM"/>
    <property type="match status" value="1"/>
</dbReference>
<evidence type="ECO:0000259" key="12">
    <source>
        <dbReference type="PROSITE" id="PS50240"/>
    </source>
</evidence>
<reference evidence="14" key="4">
    <citation type="submission" date="2015-06" db="UniProtKB">
        <authorList>
            <consortium name="EnsemblMetazoa"/>
        </authorList>
    </citation>
    <scope>IDENTIFICATION</scope>
</reference>
<dbReference type="VEuPathDB" id="VectorBase:ADAC004346"/>
<dbReference type="SMART" id="SM00034">
    <property type="entry name" value="CLECT"/>
    <property type="match status" value="1"/>
</dbReference>
<dbReference type="EMBL" id="ADMH02001148">
    <property type="protein sequence ID" value="ETN63927.1"/>
    <property type="molecule type" value="Genomic_DNA"/>
</dbReference>
<dbReference type="CDD" id="cd00190">
    <property type="entry name" value="Tryp_SPc"/>
    <property type="match status" value="1"/>
</dbReference>
<evidence type="ECO:0000256" key="8">
    <source>
        <dbReference type="ARBA" id="ARBA00023157"/>
    </source>
</evidence>
<dbReference type="PANTHER" id="PTHR24260">
    <property type="match status" value="1"/>
</dbReference>
<keyword evidence="3 13" id="KW-0645">Protease</keyword>
<feature type="chain" id="PRO_5010155452" evidence="10">
    <location>
        <begin position="22"/>
        <end position="426"/>
    </location>
</feature>
<dbReference type="InterPro" id="IPR018378">
    <property type="entry name" value="C-type_lectin_CS"/>
</dbReference>
<evidence type="ECO:0000256" key="10">
    <source>
        <dbReference type="SAM" id="SignalP"/>
    </source>
</evidence>
<dbReference type="InterPro" id="IPR016186">
    <property type="entry name" value="C-type_lectin-like/link_sf"/>
</dbReference>
<evidence type="ECO:0000256" key="9">
    <source>
        <dbReference type="ARBA" id="ARBA00024195"/>
    </source>
</evidence>
<organism evidence="13">
    <name type="scientific">Anopheles darlingi</name>
    <name type="common">Mosquito</name>
    <dbReference type="NCBI Taxonomy" id="43151"/>
    <lineage>
        <taxon>Eukaryota</taxon>
        <taxon>Metazoa</taxon>
        <taxon>Ecdysozoa</taxon>
        <taxon>Arthropoda</taxon>
        <taxon>Hexapoda</taxon>
        <taxon>Insecta</taxon>
        <taxon>Pterygota</taxon>
        <taxon>Neoptera</taxon>
        <taxon>Endopterygota</taxon>
        <taxon>Diptera</taxon>
        <taxon>Nematocera</taxon>
        <taxon>Culicoidea</taxon>
        <taxon>Culicidae</taxon>
        <taxon>Anophelinae</taxon>
        <taxon>Anopheles</taxon>
    </lineage>
</organism>
<dbReference type="InterPro" id="IPR051333">
    <property type="entry name" value="CLIP_Serine_Protease"/>
</dbReference>
<reference evidence="13" key="3">
    <citation type="journal article" date="2013" name="Nucleic Acids Res.">
        <title>The genome of Anopheles darlingi, the main neotropical malaria vector.</title>
        <authorList>
            <person name="Marinotti O."/>
            <person name="Cerqueira G.C."/>
            <person name="de Almeida L.G."/>
            <person name="Ferro M.I."/>
            <person name="Loreto E.L."/>
            <person name="Zaha A."/>
            <person name="Teixeira S.M."/>
            <person name="Wespiser A.R."/>
            <person name="Almeida E Silva A."/>
            <person name="Schlindwein A.D."/>
            <person name="Pacheco A.C."/>
            <person name="Silva A.L."/>
            <person name="Graveley B.R."/>
            <person name="Walenz B.P."/>
            <person name="Lima Bde A."/>
            <person name="Ribeiro C.A."/>
            <person name="Nunes-Silva C.G."/>
            <person name="de Carvalho C.R."/>
            <person name="Soares C.M."/>
            <person name="de Menezes C.B."/>
            <person name="Matiolli C."/>
            <person name="Caffrey D."/>
            <person name="Araujo D.A."/>
            <person name="de Oliveira D.M."/>
            <person name="Golenbock D."/>
            <person name="Grisard E.C."/>
            <person name="Fantinatti-Garboggini F."/>
            <person name="de Carvalho F.M."/>
            <person name="Barcellos F.G."/>
            <person name="Prosdocimi F."/>
            <person name="May G."/>
            <person name="Azevedo Junior G.M."/>
            <person name="Guimaraes G.M."/>
            <person name="Goldman G.H."/>
            <person name="Padilha I.Q."/>
            <person name="Batista Jda S."/>
            <person name="Ferro J.A."/>
            <person name="Ribeiro J.M."/>
            <person name="Fietto J.L."/>
            <person name="Dabbas K.M."/>
            <person name="Cerdeira L."/>
            <person name="Agnez-Lima L.F."/>
            <person name="Brocchi M."/>
            <person name="de Carvalho M.O."/>
            <person name="Teixeira Mde M."/>
            <person name="Diniz Maia Mde M."/>
            <person name="Goldman M.H."/>
            <person name="Cruz Schneider M.P."/>
            <person name="Felipe M.S."/>
            <person name="Hungria M."/>
            <person name="Nicolas M.F."/>
            <person name="Pereira M."/>
            <person name="Montes M.A."/>
            <person name="Cantao M.E."/>
            <person name="Vincentz M."/>
            <person name="Rafael M.S."/>
            <person name="Silverman N."/>
            <person name="Stoco P.H."/>
            <person name="Souza R.C."/>
            <person name="Vicentini R."/>
            <person name="Gazzinelli R.T."/>
            <person name="Neves Rde O."/>
            <person name="Silva R."/>
            <person name="Astolfi-Filho S."/>
            <person name="Maciel T.E."/>
            <person name="Urmenyi T.P."/>
            <person name="Tadei W.P."/>
            <person name="Camargo E.P."/>
            <person name="de Vasconcelos A.T."/>
        </authorList>
    </citation>
    <scope>NUCLEOTIDE SEQUENCE</scope>
</reference>
<dbReference type="eggNOG" id="KOG3627">
    <property type="taxonomic scope" value="Eukaryota"/>
</dbReference>
<keyword evidence="6" id="KW-0720">Serine protease</keyword>
<evidence type="ECO:0000256" key="3">
    <source>
        <dbReference type="ARBA" id="ARBA00022670"/>
    </source>
</evidence>
<dbReference type="GO" id="GO:0004252">
    <property type="term" value="F:serine-type endopeptidase activity"/>
    <property type="evidence" value="ECO:0007669"/>
    <property type="project" value="InterPro"/>
</dbReference>
<dbReference type="Pfam" id="PF00089">
    <property type="entry name" value="Trypsin"/>
    <property type="match status" value="1"/>
</dbReference>
<evidence type="ECO:0000313" key="15">
    <source>
        <dbReference type="Proteomes" id="UP000000673"/>
    </source>
</evidence>
<dbReference type="HOGENOM" id="CLU_036017_0_0_1"/>
<dbReference type="OMA" id="GWRNGTN"/>
<protein>
    <submittedName>
        <fullName evidence="13">Serine protease</fullName>
    </submittedName>
</protein>
<name>W5JHU4_ANODA</name>
<dbReference type="CDD" id="cd00037">
    <property type="entry name" value="CLECT"/>
    <property type="match status" value="1"/>
</dbReference>
<keyword evidence="8" id="KW-1015">Disulfide bond</keyword>
<reference evidence="13 15" key="1">
    <citation type="journal article" date="2010" name="BMC Genomics">
        <title>Combination of measures distinguishes pre-miRNAs from other stem-loops in the genome of the newly sequenced Anopheles darlingi.</title>
        <authorList>
            <person name="Mendes N.D."/>
            <person name="Freitas A.T."/>
            <person name="Vasconcelos A.T."/>
            <person name="Sagot M.F."/>
        </authorList>
    </citation>
    <scope>NUCLEOTIDE SEQUENCE</scope>
</reference>
<keyword evidence="4 10" id="KW-0732">Signal</keyword>
<dbReference type="GO" id="GO:0006508">
    <property type="term" value="P:proteolysis"/>
    <property type="evidence" value="ECO:0007669"/>
    <property type="project" value="UniProtKB-KW"/>
</dbReference>
<keyword evidence="7" id="KW-0865">Zymogen</keyword>
<keyword evidence="15" id="KW-1185">Reference proteome</keyword>
<dbReference type="InterPro" id="IPR001304">
    <property type="entry name" value="C-type_lectin-like"/>
</dbReference>
<evidence type="ECO:0000256" key="1">
    <source>
        <dbReference type="ARBA" id="ARBA00004613"/>
    </source>
</evidence>
<dbReference type="STRING" id="43151.W5JHU4"/>
<evidence type="ECO:0000313" key="14">
    <source>
        <dbReference type="EnsemblMetazoa" id="ADAC004346-PA"/>
    </source>
</evidence>
<evidence type="ECO:0000256" key="4">
    <source>
        <dbReference type="ARBA" id="ARBA00022729"/>
    </source>
</evidence>
<dbReference type="Gene3D" id="2.40.10.10">
    <property type="entry name" value="Trypsin-like serine proteases"/>
    <property type="match status" value="1"/>
</dbReference>
<evidence type="ECO:0000256" key="6">
    <source>
        <dbReference type="ARBA" id="ARBA00022825"/>
    </source>
</evidence>
<dbReference type="AlphaFoldDB" id="W5JHU4"/>
<feature type="signal peptide" evidence="10">
    <location>
        <begin position="1"/>
        <end position="21"/>
    </location>
</feature>
<dbReference type="eggNOG" id="KOG4297">
    <property type="taxonomic scope" value="Eukaryota"/>
</dbReference>
<evidence type="ECO:0000259" key="11">
    <source>
        <dbReference type="PROSITE" id="PS50041"/>
    </source>
</evidence>
<evidence type="ECO:0000256" key="5">
    <source>
        <dbReference type="ARBA" id="ARBA00022801"/>
    </source>
</evidence>
<dbReference type="SUPFAM" id="SSF50494">
    <property type="entry name" value="Trypsin-like serine proteases"/>
    <property type="match status" value="1"/>
</dbReference>
<dbReference type="PANTHER" id="PTHR24260:SF136">
    <property type="entry name" value="GH08193P-RELATED"/>
    <property type="match status" value="1"/>
</dbReference>
<dbReference type="SUPFAM" id="SSF56436">
    <property type="entry name" value="C-type lectin-like"/>
    <property type="match status" value="1"/>
</dbReference>
<evidence type="ECO:0000256" key="2">
    <source>
        <dbReference type="ARBA" id="ARBA00022525"/>
    </source>
</evidence>
<accession>W5JHU4</accession>
<keyword evidence="2" id="KW-0964">Secreted</keyword>
<comment type="similarity">
    <text evidence="9">Belongs to the peptidase S1 family. CLIP subfamily.</text>
</comment>
<proteinExistence type="inferred from homology"/>
<dbReference type="InterPro" id="IPR043504">
    <property type="entry name" value="Peptidase_S1_PA_chymotrypsin"/>
</dbReference>
<dbReference type="InterPro" id="IPR009003">
    <property type="entry name" value="Peptidase_S1_PA"/>
</dbReference>
<sequence length="426" mass="47085">MMLVCLCVLVLVNCSFLAVQATTQCGVRQFKVRRLLTNGYDTQPGDYPWHSAIFHLKPKREYVCGGTIISPRAIVTSAHCVTLPNRNVVRDVDELLVKLGLYTLLEDTESVQEHSIARATMHNAFTHEAFQNDIALLITQSQINFDSYVQPACLPKRSLLRAAVPGIVLGWGYTEDMNVANVLRAASAPIVSHRECRESNSVAYGSLLDETMFCAGWRNGTNPCNGDSGGGLFMQTDSGRWILNGIVTVTAANRQNENACSTSDYTVFVDVAKYVTWIDQQLQIRRAPTTKGCTCDSPKSKRYVVHNNKPVTFFEAWRLCQHLGHGLATITSKADSELIAAAINTSSSTTGPWWIGGTDLGNEGIFTWISTNKLVGHGTGYLDFSHHQPDNHSGKEHCLEIGRWGGVAWNDAPCEFKQNYICEYIS</sequence>
<feature type="domain" description="C-type lectin" evidence="11">
    <location>
        <begin position="303"/>
        <end position="423"/>
    </location>
</feature>
<dbReference type="Gene3D" id="3.10.100.10">
    <property type="entry name" value="Mannose-Binding Protein A, subunit A"/>
    <property type="match status" value="1"/>
</dbReference>
<dbReference type="GO" id="GO:0005576">
    <property type="term" value="C:extracellular region"/>
    <property type="evidence" value="ECO:0007669"/>
    <property type="project" value="UniProtKB-SubCell"/>
</dbReference>